<comment type="function">
    <text evidence="1">Essential for recycling GMP and indirectly, cGMP.</text>
</comment>
<dbReference type="Gene3D" id="3.40.50.300">
    <property type="entry name" value="P-loop containing nucleotide triphosphate hydrolases"/>
    <property type="match status" value="1"/>
</dbReference>
<evidence type="ECO:0000256" key="2">
    <source>
        <dbReference type="ARBA" id="ARBA00005790"/>
    </source>
</evidence>
<evidence type="ECO:0000256" key="3">
    <source>
        <dbReference type="ARBA" id="ARBA00022679"/>
    </source>
</evidence>
<dbReference type="InterPro" id="IPR008144">
    <property type="entry name" value="Guanylate_kin-like_dom"/>
</dbReference>
<organism evidence="7 8">
    <name type="scientific">Weissella ceti</name>
    <dbReference type="NCBI Taxonomy" id="759620"/>
    <lineage>
        <taxon>Bacteria</taxon>
        <taxon>Bacillati</taxon>
        <taxon>Bacillota</taxon>
        <taxon>Bacilli</taxon>
        <taxon>Lactobacillales</taxon>
        <taxon>Lactobacillaceae</taxon>
        <taxon>Weissella</taxon>
    </lineage>
</organism>
<evidence type="ECO:0000259" key="6">
    <source>
        <dbReference type="PROSITE" id="PS50052"/>
    </source>
</evidence>
<dbReference type="PATRIC" id="fig|759620.7.peg.71"/>
<dbReference type="PANTHER" id="PTHR23117">
    <property type="entry name" value="GUANYLATE KINASE-RELATED"/>
    <property type="match status" value="1"/>
</dbReference>
<dbReference type="KEGG" id="wct:WS74_0073"/>
<evidence type="ECO:0000313" key="8">
    <source>
        <dbReference type="Proteomes" id="UP000029079"/>
    </source>
</evidence>
<protein>
    <submittedName>
        <fullName evidence="7">Gmk_1 protein</fullName>
    </submittedName>
</protein>
<dbReference type="InterPro" id="IPR027417">
    <property type="entry name" value="P-loop_NTPase"/>
</dbReference>
<dbReference type="EMBL" id="CP009223">
    <property type="protein sequence ID" value="AIM62325.1"/>
    <property type="molecule type" value="Genomic_DNA"/>
</dbReference>
<dbReference type="PANTHER" id="PTHR23117:SF13">
    <property type="entry name" value="GUANYLATE KINASE"/>
    <property type="match status" value="1"/>
</dbReference>
<dbReference type="AlphaFoldDB" id="A0A088GP63"/>
<dbReference type="STRING" id="759620.WS105_0074"/>
<reference evidence="7 8" key="1">
    <citation type="journal article" date="2014" name="Genome Announc.">
        <title>Complete Genome Sequences of Fish Pathogenic Weissella ceti Strains WS74 and WS105.</title>
        <authorList>
            <person name="Figueiredo H.C."/>
            <person name="Leal C.A."/>
            <person name="Dorella F.A."/>
            <person name="Carvalho A.F."/>
            <person name="Soares S.C."/>
            <person name="Pereira F.L."/>
            <person name="Azevedo V.A."/>
        </authorList>
    </citation>
    <scope>NUCLEOTIDE SEQUENCE [LARGE SCALE GENOMIC DNA]</scope>
    <source>
        <strain evidence="7 8">WS74</strain>
    </source>
</reference>
<sequence>MEREKVKNLQRRVFVVTGNTGTGKTTVTKYLNEFYEMPKVITHTTRPPREGEEDGVDYYFESNDSFDRNHFLEEVSYSGYKYGSSVEGLERAWEKNQLITIVLDPMGAVTYLQDLPEGEVVVIYLDVSERADLLERLEKRGDDVEAIAQRLNSEEYQRDLMILPGLKERAHVVMNDDWDAARSEIDEIVQSAIRV</sequence>
<evidence type="ECO:0000256" key="1">
    <source>
        <dbReference type="ARBA" id="ARBA00003531"/>
    </source>
</evidence>
<feature type="domain" description="Guanylate kinase-like" evidence="6">
    <location>
        <begin position="11"/>
        <end position="190"/>
    </location>
</feature>
<dbReference type="GO" id="GO:0004385">
    <property type="term" value="F:GMP kinase activity"/>
    <property type="evidence" value="ECO:0007669"/>
    <property type="project" value="UniProtKB-EC"/>
</dbReference>
<dbReference type="Pfam" id="PF00625">
    <property type="entry name" value="Guanylate_kin"/>
    <property type="match status" value="1"/>
</dbReference>
<evidence type="ECO:0000256" key="5">
    <source>
        <dbReference type="ARBA" id="ARBA00048594"/>
    </source>
</evidence>
<dbReference type="Proteomes" id="UP000029079">
    <property type="component" value="Chromosome"/>
</dbReference>
<keyword evidence="8" id="KW-1185">Reference proteome</keyword>
<keyword evidence="4" id="KW-0418">Kinase</keyword>
<dbReference type="GO" id="GO:0005829">
    <property type="term" value="C:cytosol"/>
    <property type="evidence" value="ECO:0007669"/>
    <property type="project" value="TreeGrafter"/>
</dbReference>
<dbReference type="SUPFAM" id="SSF52540">
    <property type="entry name" value="P-loop containing nucleoside triphosphate hydrolases"/>
    <property type="match status" value="1"/>
</dbReference>
<gene>
    <name evidence="7" type="ORF">WS74_0073</name>
</gene>
<reference evidence="8" key="2">
    <citation type="submission" date="2014-08" db="EMBL/GenBank/DDBJ databases">
        <title>Complete genome of Weissella ceti strain WS74 isolated from diseased rainbow trout in Brazil.</title>
        <authorList>
            <person name="Figueiredo H.C.P."/>
            <person name="Leal C.A.G."/>
            <person name="Pereira F.L."/>
            <person name="Soares S.C."/>
            <person name="Dorella F.A."/>
            <person name="Carvalho A.F."/>
            <person name="Azevedo V.A.C."/>
        </authorList>
    </citation>
    <scope>NUCLEOTIDE SEQUENCE [LARGE SCALE GENOMIC DNA]</scope>
    <source>
        <strain evidence="8">WS74</strain>
    </source>
</reference>
<evidence type="ECO:0000256" key="4">
    <source>
        <dbReference type="ARBA" id="ARBA00022777"/>
    </source>
</evidence>
<dbReference type="KEGG" id="wci:WS105_0074"/>
<keyword evidence="3" id="KW-0808">Transferase</keyword>
<comment type="similarity">
    <text evidence="2">Belongs to the guanylate kinase family.</text>
</comment>
<comment type="catalytic activity">
    <reaction evidence="5">
        <text>GMP + ATP = GDP + ADP</text>
        <dbReference type="Rhea" id="RHEA:20780"/>
        <dbReference type="ChEBI" id="CHEBI:30616"/>
        <dbReference type="ChEBI" id="CHEBI:58115"/>
        <dbReference type="ChEBI" id="CHEBI:58189"/>
        <dbReference type="ChEBI" id="CHEBI:456216"/>
        <dbReference type="EC" id="2.7.4.8"/>
    </reaction>
</comment>
<dbReference type="PROSITE" id="PS50052">
    <property type="entry name" value="GUANYLATE_KINASE_2"/>
    <property type="match status" value="1"/>
</dbReference>
<accession>A0A088GP63</accession>
<name>A0A088GP63_9LACO</name>
<dbReference type="SMART" id="SM00072">
    <property type="entry name" value="GuKc"/>
    <property type="match status" value="1"/>
</dbReference>
<dbReference type="RefSeq" id="WP_038528011.1">
    <property type="nucleotide sequence ID" value="NZ_CP009223.1"/>
</dbReference>
<dbReference type="InterPro" id="IPR008145">
    <property type="entry name" value="GK/Ca_channel_bsu"/>
</dbReference>
<proteinExistence type="inferred from homology"/>
<evidence type="ECO:0000313" key="7">
    <source>
        <dbReference type="EMBL" id="AIM62325.1"/>
    </source>
</evidence>